<reference evidence="2 3" key="2">
    <citation type="submission" date="2024-09" db="EMBL/GenBank/DDBJ databases">
        <title>Draft genome sequence of Candidatus Magnetaquicoccaceae bacterium FCR-1.</title>
        <authorList>
            <person name="Shimoshige H."/>
            <person name="Shimamura S."/>
            <person name="Taoka A."/>
            <person name="Kobayashi H."/>
            <person name="Maekawa T."/>
        </authorList>
    </citation>
    <scope>NUCLEOTIDE SEQUENCE [LARGE SCALE GENOMIC DNA]</scope>
    <source>
        <strain evidence="2 3">FCR-1</strain>
    </source>
</reference>
<evidence type="ECO:0000313" key="3">
    <source>
        <dbReference type="Proteomes" id="UP001628193"/>
    </source>
</evidence>
<proteinExistence type="predicted"/>
<dbReference type="Proteomes" id="UP001628193">
    <property type="component" value="Unassembled WGS sequence"/>
</dbReference>
<evidence type="ECO:0000256" key="1">
    <source>
        <dbReference type="SAM" id="MobiDB-lite"/>
    </source>
</evidence>
<protein>
    <submittedName>
        <fullName evidence="2">Uncharacterized protein</fullName>
    </submittedName>
</protein>
<name>A0ABQ0C983_9PROT</name>
<comment type="caution">
    <text evidence="2">The sequence shown here is derived from an EMBL/GenBank/DDBJ whole genome shotgun (WGS) entry which is preliminary data.</text>
</comment>
<dbReference type="RefSeq" id="WP_420905142.1">
    <property type="nucleotide sequence ID" value="NZ_BAAFGK010000004.1"/>
</dbReference>
<evidence type="ECO:0000313" key="2">
    <source>
        <dbReference type="EMBL" id="GAB0057449.1"/>
    </source>
</evidence>
<accession>A0ABQ0C983</accession>
<reference evidence="2 3" key="1">
    <citation type="submission" date="2024-05" db="EMBL/GenBank/DDBJ databases">
        <authorList>
            <consortium name="Candidatus Magnetaquicoccaceae bacterium FCR-1 genome sequencing consortium"/>
            <person name="Shimoshige H."/>
            <person name="Shimamura S."/>
            <person name="Taoka A."/>
            <person name="Kobayashi H."/>
            <person name="Maekawa T."/>
        </authorList>
    </citation>
    <scope>NUCLEOTIDE SEQUENCE [LARGE SCALE GENOMIC DNA]</scope>
    <source>
        <strain evidence="2 3">FCR-1</strain>
    </source>
</reference>
<keyword evidence="3" id="KW-1185">Reference proteome</keyword>
<feature type="region of interest" description="Disordered" evidence="1">
    <location>
        <begin position="46"/>
        <end position="73"/>
    </location>
</feature>
<organism evidence="2 3">
    <name type="scientific">Candidatus Magnetaquiglobus chichijimensis</name>
    <dbReference type="NCBI Taxonomy" id="3141448"/>
    <lineage>
        <taxon>Bacteria</taxon>
        <taxon>Pseudomonadati</taxon>
        <taxon>Pseudomonadota</taxon>
        <taxon>Magnetococcia</taxon>
        <taxon>Magnetococcales</taxon>
        <taxon>Candidatus Magnetaquicoccaceae</taxon>
        <taxon>Candidatus Magnetaquiglobus</taxon>
    </lineage>
</organism>
<dbReference type="EMBL" id="BAAFGK010000004">
    <property type="protein sequence ID" value="GAB0057449.1"/>
    <property type="molecule type" value="Genomic_DNA"/>
</dbReference>
<gene>
    <name evidence="2" type="ORF">SIID45300_01777</name>
</gene>
<sequence length="73" mass="8279">MNAAGTEIGARTGALTFVGYVEDGDDRLAVYQEIVHEQPRTYPIRWPDRNDVMSGFGANQPRRRRTDKQEINA</sequence>